<dbReference type="GO" id="GO:1990077">
    <property type="term" value="C:primosome complex"/>
    <property type="evidence" value="ECO:0007669"/>
    <property type="project" value="UniProtKB-UniRule"/>
</dbReference>
<dbReference type="Gene3D" id="2.40.50.140">
    <property type="entry name" value="Nucleic acid-binding proteins"/>
    <property type="match status" value="1"/>
</dbReference>
<gene>
    <name evidence="4" type="primary">priB</name>
    <name evidence="5" type="ORF">SAMN05216339_10736</name>
</gene>
<dbReference type="InterPro" id="IPR012340">
    <property type="entry name" value="NA-bd_OB-fold"/>
</dbReference>
<proteinExistence type="inferred from homology"/>
<dbReference type="EMBL" id="FPBL01000007">
    <property type="protein sequence ID" value="SFU67864.1"/>
    <property type="molecule type" value="Genomic_DNA"/>
</dbReference>
<keyword evidence="1 4" id="KW-0639">Primosome</keyword>
<evidence type="ECO:0000313" key="5">
    <source>
        <dbReference type="EMBL" id="SFU67864.1"/>
    </source>
</evidence>
<dbReference type="InterPro" id="IPR023646">
    <property type="entry name" value="Prisomal_replication_PriB"/>
</dbReference>
<evidence type="ECO:0000256" key="4">
    <source>
        <dbReference type="HAMAP-Rule" id="MF_00720"/>
    </source>
</evidence>
<reference evidence="5 6" key="1">
    <citation type="submission" date="2016-10" db="EMBL/GenBank/DDBJ databases">
        <authorList>
            <person name="de Groot N.N."/>
        </authorList>
    </citation>
    <scope>NUCLEOTIDE SEQUENCE [LARGE SCALE GENOMIC DNA]</scope>
    <source>
        <strain evidence="5 6">Nm24</strain>
    </source>
</reference>
<dbReference type="Pfam" id="PF22657">
    <property type="entry name" value="SSB_1"/>
    <property type="match status" value="1"/>
</dbReference>
<accession>A0A1I7I4N9</accession>
<keyword evidence="3 4" id="KW-0238">DNA-binding</keyword>
<dbReference type="GO" id="GO:0006269">
    <property type="term" value="P:DNA replication, synthesis of primer"/>
    <property type="evidence" value="ECO:0007669"/>
    <property type="project" value="UniProtKB-KW"/>
</dbReference>
<comment type="subunit">
    <text evidence="4">Homodimer. Interacts with PriA and DnaT. Component of the replication restart primosome. Primosome assembly occurs via a 'hand-off' mechanism. PriA binds to replication forks, subsequently PriB then DnaT bind; DnaT then displaces ssDNA to generate the helicase loading substrate.</text>
</comment>
<evidence type="ECO:0000256" key="3">
    <source>
        <dbReference type="ARBA" id="ARBA00023125"/>
    </source>
</evidence>
<dbReference type="InterPro" id="IPR000424">
    <property type="entry name" value="Primosome_PriB/ssb"/>
</dbReference>
<dbReference type="AlphaFoldDB" id="A0A1I7I4N9"/>
<comment type="similarity">
    <text evidence="4">Belongs to the PriB family.</text>
</comment>
<protein>
    <recommendedName>
        <fullName evidence="4">Replication restart protein PriB</fullName>
    </recommendedName>
</protein>
<name>A0A1I7I4N9_9PROT</name>
<evidence type="ECO:0000313" key="6">
    <source>
        <dbReference type="Proteomes" id="UP000183926"/>
    </source>
</evidence>
<dbReference type="Proteomes" id="UP000183926">
    <property type="component" value="Unassembled WGS sequence"/>
</dbReference>
<evidence type="ECO:0000256" key="1">
    <source>
        <dbReference type="ARBA" id="ARBA00022515"/>
    </source>
</evidence>
<comment type="function">
    <text evidence="4">Involved in the restart of stalled replication forks, which reloads the replicative helicase on sites other than the origin of replication; the PriA-PriB pathway is the major replication restart pathway. During primosome assembly it facilitates complex formation between PriA and DnaT on DNA; stabilizes PriA on DNA. Stimulates the DNA unwinding activity of PriA helicase.</text>
</comment>
<dbReference type="HAMAP" id="MF_00720">
    <property type="entry name" value="PriB"/>
    <property type="match status" value="1"/>
</dbReference>
<dbReference type="GO" id="GO:0003697">
    <property type="term" value="F:single-stranded DNA binding"/>
    <property type="evidence" value="ECO:0007669"/>
    <property type="project" value="UniProtKB-UniRule"/>
</dbReference>
<sequence length="121" mass="13475">MTRLVTHKQQLRKTILNPDMKFPSNLNQVIIGGKIVDLNIPRYTPVGIMIVEFRLSHVSSQEEAGIQRKIEFELAAVAMAGMAEKIARLGSGSHVELTGFVTKKNRLSNQLVLHVSDARII</sequence>
<organism evidence="5 6">
    <name type="scientific">Nitrosomonas eutropha</name>
    <dbReference type="NCBI Taxonomy" id="916"/>
    <lineage>
        <taxon>Bacteria</taxon>
        <taxon>Pseudomonadati</taxon>
        <taxon>Pseudomonadota</taxon>
        <taxon>Betaproteobacteria</taxon>
        <taxon>Nitrosomonadales</taxon>
        <taxon>Nitrosomonadaceae</taxon>
        <taxon>Nitrosomonas</taxon>
    </lineage>
</organism>
<dbReference type="NCBIfam" id="TIGR04418">
    <property type="entry name" value="PriB_gamma"/>
    <property type="match status" value="1"/>
</dbReference>
<dbReference type="PROSITE" id="PS50935">
    <property type="entry name" value="SSB"/>
    <property type="match status" value="1"/>
</dbReference>
<dbReference type="SUPFAM" id="SSF50249">
    <property type="entry name" value="Nucleic acid-binding proteins"/>
    <property type="match status" value="1"/>
</dbReference>
<evidence type="ECO:0000256" key="2">
    <source>
        <dbReference type="ARBA" id="ARBA00022705"/>
    </source>
</evidence>
<keyword evidence="2 4" id="KW-0235">DNA replication</keyword>